<feature type="chain" id="PRO_5002210694" description="Carboxypeptidase-like regulatory domain-containing protein" evidence="1">
    <location>
        <begin position="20"/>
        <end position="827"/>
    </location>
</feature>
<accession>A0A0D0FXZ2</accession>
<comment type="caution">
    <text evidence="2">The sequence shown here is derived from an EMBL/GenBank/DDBJ whole genome shotgun (WGS) entry which is preliminary data.</text>
</comment>
<organism evidence="2 3">
    <name type="scientific">Pedobacter lusitanus</name>
    <dbReference type="NCBI Taxonomy" id="1503925"/>
    <lineage>
        <taxon>Bacteria</taxon>
        <taxon>Pseudomonadati</taxon>
        <taxon>Bacteroidota</taxon>
        <taxon>Sphingobacteriia</taxon>
        <taxon>Sphingobacteriales</taxon>
        <taxon>Sphingobacteriaceae</taxon>
        <taxon>Pedobacter</taxon>
    </lineage>
</organism>
<dbReference type="AlphaFoldDB" id="A0A0D0FXZ2"/>
<dbReference type="Proteomes" id="UP000032049">
    <property type="component" value="Unassembled WGS sequence"/>
</dbReference>
<feature type="signal peptide" evidence="1">
    <location>
        <begin position="1"/>
        <end position="19"/>
    </location>
</feature>
<proteinExistence type="predicted"/>
<dbReference type="InterPro" id="IPR043741">
    <property type="entry name" value="DUF5686"/>
</dbReference>
<dbReference type="RefSeq" id="WP_041881176.1">
    <property type="nucleotide sequence ID" value="NZ_CP157278.1"/>
</dbReference>
<sequence>MKKLLFLSYLLLTAGVVFGQQFVLKGITTDKQKDILPFTSIYVQGTSQGTSANTNGEFQLRLEKGKYTLIFRAVGYIQLTKEVEISTDTYLSVVMQPEVYQLKDVTIKAGAEDPAYEIIRNAIRTRKQHLTAVKAYSCDTYIKGVTKLKNAPKKILGRNIQDDLKDIGLDSGKRGIIYLSESVSRFNFQQPGQINEEMISSKVSGSSNGFSFNQATDFMISFYRNIVDIKELSRVGFVSPIADNAMLFYRYKFIGTFREGNDWVNKIQVIPRRKYDQIFNGYIYITDDSWRIHSTDLTITNNSMIEGIDTLRIKQQFIPVKNDQWMLASQRYDYSGGLLGFKFMGTYTGVFSNYNTDPAFPPKFFSNRIMKVNADANKKDSAYWAGIRPMLLTPEESRDYVRKDSIKLVRNSDKYRDSIDRKENRFKPLKALITGYTHQNTRNKEYWGINAPLFGINYNTVEGWIYNPKLSYRKTLKDSTSLVFELNPRYGFENKKLTANAALGYRYDPKHNGNISLSGGTSYADFNSEYGAIPALFNTISTLFAKDNILKLYKKDFVKVSSGRELTNGLYLSGNLEYANRTPLLNTSFRTAGSFPDKEFTANNPYPMAGNDYAFSANKALTLGLTLNITFAQTYIERPDFNIKQGSAYPKIQLNYRKGIKNILNSDVDFDYIGARVYDSNKKLGILGVFRYSLAAGKFMNRNSMYYMDFKHFAGSDIVIYSQFTDGFMMLSPYEFSTGKEFLEAHFEHNFGGLFLSKIPLFKKLKLEEVAGVNYLTSDVIKNYTEVYFGVQRFGLRFNVVKAFNYNNHSINGNKQHNIGFRVSAAF</sequence>
<name>A0A0D0FXZ2_9SPHI</name>
<reference evidence="2 3" key="1">
    <citation type="submission" date="2015-01" db="EMBL/GenBank/DDBJ databases">
        <title>Draft genome sequence of Pedobacter sp. NL19 isolated from sludge of an effluent treatment pond in an abandoned uranium mine.</title>
        <authorList>
            <person name="Santos T."/>
            <person name="Caetano T."/>
            <person name="Covas C."/>
            <person name="Cruz A."/>
            <person name="Mendo S."/>
        </authorList>
    </citation>
    <scope>NUCLEOTIDE SEQUENCE [LARGE SCALE GENOMIC DNA]</scope>
    <source>
        <strain evidence="2 3">NL19</strain>
    </source>
</reference>
<keyword evidence="1" id="KW-0732">Signal</keyword>
<protein>
    <recommendedName>
        <fullName evidence="4">Carboxypeptidase-like regulatory domain-containing protein</fullName>
    </recommendedName>
</protein>
<evidence type="ECO:0000313" key="2">
    <source>
        <dbReference type="EMBL" id="KIO77369.1"/>
    </source>
</evidence>
<dbReference type="SUPFAM" id="SSF49464">
    <property type="entry name" value="Carboxypeptidase regulatory domain-like"/>
    <property type="match status" value="1"/>
</dbReference>
<dbReference type="InterPro" id="IPR008969">
    <property type="entry name" value="CarboxyPept-like_regulatory"/>
</dbReference>
<dbReference type="Gene3D" id="2.60.40.1120">
    <property type="entry name" value="Carboxypeptidase-like, regulatory domain"/>
    <property type="match status" value="1"/>
</dbReference>
<evidence type="ECO:0000313" key="3">
    <source>
        <dbReference type="Proteomes" id="UP000032049"/>
    </source>
</evidence>
<evidence type="ECO:0008006" key="4">
    <source>
        <dbReference type="Google" id="ProtNLM"/>
    </source>
</evidence>
<keyword evidence="3" id="KW-1185">Reference proteome</keyword>
<dbReference type="OrthoDB" id="983143at2"/>
<evidence type="ECO:0000256" key="1">
    <source>
        <dbReference type="SAM" id="SignalP"/>
    </source>
</evidence>
<gene>
    <name evidence="2" type="ORF">TH53_09680</name>
</gene>
<dbReference type="Pfam" id="PF18939">
    <property type="entry name" value="DUF5686"/>
    <property type="match status" value="1"/>
</dbReference>
<dbReference type="EMBL" id="JXRA01000036">
    <property type="protein sequence ID" value="KIO77369.1"/>
    <property type="molecule type" value="Genomic_DNA"/>
</dbReference>
<dbReference type="STRING" id="1503925.TH53_09680"/>
<dbReference type="Pfam" id="PF13715">
    <property type="entry name" value="CarbopepD_reg_2"/>
    <property type="match status" value="1"/>
</dbReference>